<sequence>MEQISYQATSNFSLPWPLSWWQLQQFISKQIGQDIVYWGCKKTLVVSILPLILKRQNHHEMRKPHGLQHMKLVILRPFMAFSPSRKPVRSEEHLNVVNFY</sequence>
<gene>
    <name evidence="1" type="ORF">HAX54_046132</name>
</gene>
<reference evidence="1 2" key="1">
    <citation type="journal article" date="2021" name="BMC Genomics">
        <title>Datura genome reveals duplications of psychoactive alkaloid biosynthetic genes and high mutation rate following tissue culture.</title>
        <authorList>
            <person name="Rajewski A."/>
            <person name="Carter-House D."/>
            <person name="Stajich J."/>
            <person name="Litt A."/>
        </authorList>
    </citation>
    <scope>NUCLEOTIDE SEQUENCE [LARGE SCALE GENOMIC DNA]</scope>
    <source>
        <strain evidence="1">AR-01</strain>
    </source>
</reference>
<dbReference type="EMBL" id="JACEIK010000724">
    <property type="protein sequence ID" value="MCD7461443.1"/>
    <property type="molecule type" value="Genomic_DNA"/>
</dbReference>
<name>A0ABS8SRJ4_DATST</name>
<comment type="caution">
    <text evidence="1">The sequence shown here is derived from an EMBL/GenBank/DDBJ whole genome shotgun (WGS) entry which is preliminary data.</text>
</comment>
<evidence type="ECO:0000313" key="1">
    <source>
        <dbReference type="EMBL" id="MCD7461443.1"/>
    </source>
</evidence>
<accession>A0ABS8SRJ4</accession>
<proteinExistence type="predicted"/>
<organism evidence="1 2">
    <name type="scientific">Datura stramonium</name>
    <name type="common">Jimsonweed</name>
    <name type="synonym">Common thornapple</name>
    <dbReference type="NCBI Taxonomy" id="4076"/>
    <lineage>
        <taxon>Eukaryota</taxon>
        <taxon>Viridiplantae</taxon>
        <taxon>Streptophyta</taxon>
        <taxon>Embryophyta</taxon>
        <taxon>Tracheophyta</taxon>
        <taxon>Spermatophyta</taxon>
        <taxon>Magnoliopsida</taxon>
        <taxon>eudicotyledons</taxon>
        <taxon>Gunneridae</taxon>
        <taxon>Pentapetalae</taxon>
        <taxon>asterids</taxon>
        <taxon>lamiids</taxon>
        <taxon>Solanales</taxon>
        <taxon>Solanaceae</taxon>
        <taxon>Solanoideae</taxon>
        <taxon>Datureae</taxon>
        <taxon>Datura</taxon>
    </lineage>
</organism>
<keyword evidence="2" id="KW-1185">Reference proteome</keyword>
<evidence type="ECO:0000313" key="2">
    <source>
        <dbReference type="Proteomes" id="UP000823775"/>
    </source>
</evidence>
<dbReference type="Proteomes" id="UP000823775">
    <property type="component" value="Unassembled WGS sequence"/>
</dbReference>
<protein>
    <submittedName>
        <fullName evidence="1">Uncharacterized protein</fullName>
    </submittedName>
</protein>